<proteinExistence type="predicted"/>
<dbReference type="Proteomes" id="UP000053024">
    <property type="component" value="Unassembled WGS sequence"/>
</dbReference>
<evidence type="ECO:0000256" key="2">
    <source>
        <dbReference type="ARBA" id="ARBA00023125"/>
    </source>
</evidence>
<dbReference type="InterPro" id="IPR041347">
    <property type="entry name" value="MftR_C"/>
</dbReference>
<evidence type="ECO:0000256" key="4">
    <source>
        <dbReference type="PROSITE-ProRule" id="PRU00335"/>
    </source>
</evidence>
<dbReference type="AlphaFoldDB" id="A0A124I218"/>
<keyword evidence="3" id="KW-0804">Transcription</keyword>
<keyword evidence="7" id="KW-1185">Reference proteome</keyword>
<evidence type="ECO:0000256" key="1">
    <source>
        <dbReference type="ARBA" id="ARBA00023015"/>
    </source>
</evidence>
<keyword evidence="2 4" id="KW-0238">DNA-binding</keyword>
<dbReference type="EMBL" id="LMWX01000054">
    <property type="protein sequence ID" value="KUN79121.1"/>
    <property type="molecule type" value="Genomic_DNA"/>
</dbReference>
<keyword evidence="1" id="KW-0805">Transcription regulation</keyword>
<organism evidence="6 7">
    <name type="scientific">Streptomyces bungoensis</name>
    <dbReference type="NCBI Taxonomy" id="285568"/>
    <lineage>
        <taxon>Bacteria</taxon>
        <taxon>Bacillati</taxon>
        <taxon>Actinomycetota</taxon>
        <taxon>Actinomycetes</taxon>
        <taxon>Kitasatosporales</taxon>
        <taxon>Streptomycetaceae</taxon>
        <taxon>Streptomyces</taxon>
    </lineage>
</organism>
<feature type="DNA-binding region" description="H-T-H motif" evidence="4">
    <location>
        <begin position="29"/>
        <end position="48"/>
    </location>
</feature>
<reference evidence="6 7" key="1">
    <citation type="submission" date="2015-10" db="EMBL/GenBank/DDBJ databases">
        <title>Draft genome sequence of Streptomyces bungoensis DSM 41781, type strain for the species Streptomyces bungoensis.</title>
        <authorList>
            <person name="Ruckert C."/>
            <person name="Winkler A."/>
            <person name="Kalinowski J."/>
            <person name="Kampfer P."/>
            <person name="Glaeser S."/>
        </authorList>
    </citation>
    <scope>NUCLEOTIDE SEQUENCE [LARGE SCALE GENOMIC DNA]</scope>
    <source>
        <strain evidence="6 7">DSM 41781</strain>
    </source>
</reference>
<dbReference type="GO" id="GO:0000976">
    <property type="term" value="F:transcription cis-regulatory region binding"/>
    <property type="evidence" value="ECO:0007669"/>
    <property type="project" value="TreeGrafter"/>
</dbReference>
<dbReference type="InterPro" id="IPR001647">
    <property type="entry name" value="HTH_TetR"/>
</dbReference>
<dbReference type="InterPro" id="IPR009057">
    <property type="entry name" value="Homeodomain-like_sf"/>
</dbReference>
<dbReference type="Pfam" id="PF17754">
    <property type="entry name" value="TetR_C_14"/>
    <property type="match status" value="1"/>
</dbReference>
<evidence type="ECO:0000313" key="7">
    <source>
        <dbReference type="Proteomes" id="UP000053024"/>
    </source>
</evidence>
<feature type="domain" description="HTH tetR-type" evidence="5">
    <location>
        <begin position="6"/>
        <end position="66"/>
    </location>
</feature>
<dbReference type="PRINTS" id="PR00455">
    <property type="entry name" value="HTHTETR"/>
</dbReference>
<dbReference type="PANTHER" id="PTHR30055">
    <property type="entry name" value="HTH-TYPE TRANSCRIPTIONAL REGULATOR RUTR"/>
    <property type="match status" value="1"/>
</dbReference>
<dbReference type="PROSITE" id="PS50977">
    <property type="entry name" value="HTH_TETR_2"/>
    <property type="match status" value="1"/>
</dbReference>
<dbReference type="InterPro" id="IPR050109">
    <property type="entry name" value="HTH-type_TetR-like_transc_reg"/>
</dbReference>
<sequence length="188" mass="19962">MSRWQPNARERLAEAALELYGERGFEQTTVAGIAGRAGLTERTFFRHYTDKREVLFAGARDLEELFVRAVAGAPASAAPIDALAAGLEAVAEAFAGRRAFARRRQAVIAANAELQERELVKLASLAAALAGALRGRGVGEPAASLTAEAGVAVFKIGFERWIGADEERDMAPLLRESLAELRAVAAGG</sequence>
<gene>
    <name evidence="6" type="ORF">AQJ66_29250</name>
</gene>
<accession>A0A124I218</accession>
<dbReference type="GO" id="GO:0003700">
    <property type="term" value="F:DNA-binding transcription factor activity"/>
    <property type="evidence" value="ECO:0007669"/>
    <property type="project" value="TreeGrafter"/>
</dbReference>
<comment type="caution">
    <text evidence="6">The sequence shown here is derived from an EMBL/GenBank/DDBJ whole genome shotgun (WGS) entry which is preliminary data.</text>
</comment>
<dbReference type="Pfam" id="PF00440">
    <property type="entry name" value="TetR_N"/>
    <property type="match status" value="1"/>
</dbReference>
<dbReference type="SUPFAM" id="SSF46689">
    <property type="entry name" value="Homeodomain-like"/>
    <property type="match status" value="1"/>
</dbReference>
<evidence type="ECO:0000259" key="5">
    <source>
        <dbReference type="PROSITE" id="PS50977"/>
    </source>
</evidence>
<evidence type="ECO:0000313" key="6">
    <source>
        <dbReference type="EMBL" id="KUN79121.1"/>
    </source>
</evidence>
<evidence type="ECO:0000256" key="3">
    <source>
        <dbReference type="ARBA" id="ARBA00023163"/>
    </source>
</evidence>
<protein>
    <submittedName>
        <fullName evidence="6">TetR family transcriptional regulator</fullName>
    </submittedName>
</protein>
<dbReference type="STRING" id="285568.AQJ66_29250"/>
<dbReference type="RefSeq" id="WP_061928093.1">
    <property type="nucleotide sequence ID" value="NZ_JBEYBH010000018.1"/>
</dbReference>
<dbReference type="Gene3D" id="1.10.357.10">
    <property type="entry name" value="Tetracycline Repressor, domain 2"/>
    <property type="match status" value="1"/>
</dbReference>
<dbReference type="OrthoDB" id="4746440at2"/>
<name>A0A124I218_9ACTN</name>
<dbReference type="PANTHER" id="PTHR30055:SF238">
    <property type="entry name" value="MYCOFACTOCIN BIOSYNTHESIS TRANSCRIPTIONAL REGULATOR MFTR-RELATED"/>
    <property type="match status" value="1"/>
</dbReference>